<dbReference type="PIRSF" id="PIRSF001589">
    <property type="entry name" value="Asn_synthetase_glu-h"/>
    <property type="match status" value="1"/>
</dbReference>
<dbReference type="EMBL" id="AY426768">
    <property type="protein sequence ID" value="AAR05435.1"/>
    <property type="molecule type" value="Genomic_DNA"/>
</dbReference>
<dbReference type="Pfam" id="PF00733">
    <property type="entry name" value="Asn_synthase"/>
    <property type="match status" value="2"/>
</dbReference>
<feature type="domain" description="Glutamine amidotransferase type-2" evidence="10">
    <location>
        <begin position="62"/>
        <end position="166"/>
    </location>
</feature>
<dbReference type="SUPFAM" id="SSF56235">
    <property type="entry name" value="N-terminal nucleophile aminohydrolases (Ntn hydrolases)"/>
    <property type="match status" value="1"/>
</dbReference>
<dbReference type="SUPFAM" id="SSF52402">
    <property type="entry name" value="Adenine nucleotide alpha hydrolases-like"/>
    <property type="match status" value="1"/>
</dbReference>
<dbReference type="AlphaFoldDB" id="Q6TA06"/>
<keyword evidence="4 8" id="KW-0547">Nucleotide-binding</keyword>
<dbReference type="InterPro" id="IPR051786">
    <property type="entry name" value="ASN_synthetase/amidase"/>
</dbReference>
<dbReference type="InterPro" id="IPR029055">
    <property type="entry name" value="Ntn_hydrolases_N"/>
</dbReference>
<feature type="binding site" evidence="8">
    <location>
        <position position="100"/>
    </location>
    <ligand>
        <name>L-glutamine</name>
        <dbReference type="ChEBI" id="CHEBI:58359"/>
    </ligand>
</feature>
<reference evidence="11" key="3">
    <citation type="journal article" date="2008" name="J. Bacteriol.">
        <title>Alanylclavam biosynthetic genes are clustered together with one group of clavulanic acid biosynthetic genes in Streptomyces clavuligerus.</title>
        <authorList>
            <person name="Zelyas N.J."/>
            <person name="Cai H."/>
            <person name="Kwong T."/>
            <person name="Jensen S.E."/>
        </authorList>
    </citation>
    <scope>NUCLEOTIDE SEQUENCE</scope>
</reference>
<evidence type="ECO:0000256" key="6">
    <source>
        <dbReference type="ARBA" id="ARBA00022888"/>
    </source>
</evidence>
<keyword evidence="13" id="KW-1185">Reference proteome</keyword>
<geneLocation type="plasmid" evidence="12 13">
    <name>pSCL4</name>
</geneLocation>
<keyword evidence="6" id="KW-0028">Amino-acid biosynthesis</keyword>
<evidence type="ECO:0000256" key="5">
    <source>
        <dbReference type="ARBA" id="ARBA00022840"/>
    </source>
</evidence>
<reference evidence="12 13" key="5">
    <citation type="journal article" date="2010" name="Genome Biol. Evol.">
        <title>The sequence of a 1.8-mb bacterial linear plasmid reveals a rich evolutionary reservoir of secondary metabolic pathways.</title>
        <authorList>
            <person name="Medema M.H."/>
            <person name="Trefzer A."/>
            <person name="Kovalchuk A."/>
            <person name="van den Berg M."/>
            <person name="Mueller U."/>
            <person name="Heijne W."/>
            <person name="Wu L."/>
            <person name="Alam M.T."/>
            <person name="Ronning C.M."/>
            <person name="Nierman W.C."/>
            <person name="Bovenberg R.A.L."/>
            <person name="Breitling R."/>
            <person name="Takano E."/>
        </authorList>
    </citation>
    <scope>NUCLEOTIDE SEQUENCE [LARGE SCALE GENOMIC DNA]</scope>
    <source>
        <strain evidence="12">ATCC 27064</strain>
        <strain evidence="13">ATCC 27064 / DSM 738 / JCM 4710 / NBRC 13307 / NCIMB 12785 / NRRL 3585 / VKM Ac-602</strain>
        <plasmid evidence="12">pSCL4</plasmid>
    </source>
</reference>
<evidence type="ECO:0000313" key="13">
    <source>
        <dbReference type="Proteomes" id="UP000002357"/>
    </source>
</evidence>
<dbReference type="PANTHER" id="PTHR43284">
    <property type="entry name" value="ASPARAGINE SYNTHETASE (GLUTAMINE-HYDROLYZING)"/>
    <property type="match status" value="1"/>
</dbReference>
<evidence type="ECO:0000259" key="10">
    <source>
        <dbReference type="Pfam" id="PF13537"/>
    </source>
</evidence>
<keyword evidence="6" id="KW-0061">Asparagine biosynthesis</keyword>
<dbReference type="GO" id="GO:0005829">
    <property type="term" value="C:cytosol"/>
    <property type="evidence" value="ECO:0007669"/>
    <property type="project" value="TreeGrafter"/>
</dbReference>
<accession>D5SKW8</accession>
<dbReference type="EMBL" id="CM000914">
    <property type="protein sequence ID" value="EFG04561.2"/>
    <property type="molecule type" value="Genomic_DNA"/>
</dbReference>
<evidence type="ECO:0000256" key="2">
    <source>
        <dbReference type="ARBA" id="ARBA00005752"/>
    </source>
</evidence>
<sequence length="527" mass="55041">MPGPDLVYGFRVRIGTEGRPGGGPGGHSEPGSAPRFAVRGTHVPVHDGTAYPLWSGTAVTLGRPPVLVADGQVRLLLAGELYNRAELTGALGGSSAALGDAELLLAAWRRWGPGAFRLLNGRFAALLTDASTGATVAATDHAGSVPLWLRADVTGLSAATEAKTLAHEPGRPLGLSGTHTAPGAAGVCRVPAGTALLLHGVGGSDITARAVRTWTPPLSRALPGEREAVDLVGERLATAVRTRLRGGEAAPTVVLSGGIDSGGVAAHTAALAPGTRSVSMGTEVSDEFDAARSVAVHLGTAHSEIRLHSAELVRELPWAVAAAEITDPTVLEYLLPLVALYRRLDTGPLRILTGYGADIPLGGMHRRTASLWSLDDEIAGDMAGFDGLNEMSPVLAGIAGKWTTHPYWDRAVLDALVSLEPGLKRRRGTDKWVLRQALSGLLPAETVARPKLGIHEGSGTTSAWTGLLLAEGIRRDEVTAVKGAMARRLYDAVVIDTVPPEDVDFGETVRRSVDAVRRLRLQGRVVV</sequence>
<dbReference type="Gene3D" id="3.40.50.620">
    <property type="entry name" value="HUPs"/>
    <property type="match status" value="1"/>
</dbReference>
<protein>
    <recommendedName>
        <fullName evidence="3">asparagine synthase (glutamine-hydrolyzing)</fullName>
        <ecNumber evidence="3">6.3.5.4</ecNumber>
    </recommendedName>
</protein>
<dbReference type="InterPro" id="IPR006426">
    <property type="entry name" value="Asn_synth_AEB"/>
</dbReference>
<dbReference type="GO" id="GO:0004066">
    <property type="term" value="F:asparagine synthase (glutamine-hydrolyzing) activity"/>
    <property type="evidence" value="ECO:0007669"/>
    <property type="project" value="UniProtKB-EC"/>
</dbReference>
<organism evidence="11">
    <name type="scientific">Streptomyces clavuligerus</name>
    <dbReference type="NCBI Taxonomy" id="1901"/>
    <lineage>
        <taxon>Bacteria</taxon>
        <taxon>Bacillati</taxon>
        <taxon>Actinomycetota</taxon>
        <taxon>Actinomycetes</taxon>
        <taxon>Kitasatosporales</taxon>
        <taxon>Streptomycetaceae</taxon>
        <taxon>Streptomyces</taxon>
    </lineage>
</organism>
<dbReference type="InterPro" id="IPR001962">
    <property type="entry name" value="Asn_synthase"/>
</dbReference>
<reference evidence="11" key="4">
    <citation type="submission" date="2008-10" db="EMBL/GenBank/DDBJ databases">
        <authorList>
            <person name="Tahlan K."/>
            <person name="Park H.-U."/>
            <person name="Wong A."/>
            <person name="Beatty P.H."/>
            <person name="Jensen S.E."/>
        </authorList>
    </citation>
    <scope>NUCLEOTIDE SEQUENCE</scope>
</reference>
<reference evidence="11" key="1">
    <citation type="journal article" date="2004" name="Antimicrob. Agents Chemother.">
        <title>Two sets of paralogous genes encode the enzymes involved in the early stages of clavulanic acid and clavam metabolite biosynthesis in Streptomyces clavuligerus.</title>
        <authorList>
            <person name="Tahlan K."/>
            <person name="Park H.-U."/>
            <person name="Wong A."/>
            <person name="Beatty P.H."/>
            <person name="Jensen S.E."/>
        </authorList>
    </citation>
    <scope>NUCLEOTIDE SEQUENCE</scope>
</reference>
<evidence type="ECO:0000256" key="4">
    <source>
        <dbReference type="ARBA" id="ARBA00022741"/>
    </source>
</evidence>
<evidence type="ECO:0000256" key="3">
    <source>
        <dbReference type="ARBA" id="ARBA00012737"/>
    </source>
</evidence>
<evidence type="ECO:0000313" key="12">
    <source>
        <dbReference type="EMBL" id="EFG04561.2"/>
    </source>
</evidence>
<feature type="domain" description="Asparagine synthetase" evidence="9">
    <location>
        <begin position="405"/>
        <end position="461"/>
    </location>
</feature>
<reference evidence="11" key="2">
    <citation type="journal article" date="2007" name="Chem. Biol.">
        <title>5S clavam biosynthetic genes are located in both the clavam and paralog gene clusters in Streptomyces clavuligerus.</title>
        <authorList>
            <person name="Tahlan K."/>
            <person name="Anders C."/>
            <person name="Wong A."/>
            <person name="Mosher R.H."/>
            <person name="Beatty P.H."/>
            <person name="Brumlik M.J."/>
            <person name="Griffin A."/>
            <person name="Hughes C."/>
            <person name="Griffin J."/>
            <person name="Barton B."/>
            <person name="Jensen S.E."/>
        </authorList>
    </citation>
    <scope>NUCLEOTIDE SEQUENCE</scope>
</reference>
<dbReference type="eggNOG" id="COG0367">
    <property type="taxonomic scope" value="Bacteria"/>
</dbReference>
<evidence type="ECO:0000259" key="9">
    <source>
        <dbReference type="Pfam" id="PF00733"/>
    </source>
</evidence>
<proteinExistence type="inferred from homology"/>
<evidence type="ECO:0000313" key="11">
    <source>
        <dbReference type="EMBL" id="AAR05435.1"/>
    </source>
</evidence>
<feature type="domain" description="Asparagine synthetase" evidence="9">
    <location>
        <begin position="232"/>
        <end position="373"/>
    </location>
</feature>
<dbReference type="InterPro" id="IPR017932">
    <property type="entry name" value="GATase_2_dom"/>
</dbReference>
<evidence type="ECO:0000256" key="8">
    <source>
        <dbReference type="PIRSR" id="PIRSR001589-2"/>
    </source>
</evidence>
<dbReference type="PANTHER" id="PTHR43284:SF1">
    <property type="entry name" value="ASPARAGINE SYNTHETASE"/>
    <property type="match status" value="1"/>
</dbReference>
<dbReference type="Pfam" id="PF13537">
    <property type="entry name" value="GATase_7"/>
    <property type="match status" value="1"/>
</dbReference>
<accession>Q6TA06</accession>
<gene>
    <name evidence="11" type="primary">bls1</name>
    <name evidence="12" type="ORF">SCLAV_p1075</name>
</gene>
<dbReference type="GO" id="GO:0006529">
    <property type="term" value="P:asparagine biosynthetic process"/>
    <property type="evidence" value="ECO:0007669"/>
    <property type="project" value="UniProtKB-KW"/>
</dbReference>
<dbReference type="CDD" id="cd01909">
    <property type="entry name" value="betaLS_CarA_N"/>
    <property type="match status" value="1"/>
</dbReference>
<evidence type="ECO:0000256" key="7">
    <source>
        <dbReference type="ARBA" id="ARBA00048741"/>
    </source>
</evidence>
<dbReference type="GeneID" id="93734158"/>
<comment type="catalytic activity">
    <reaction evidence="7">
        <text>L-aspartate + L-glutamine + ATP + H2O = L-asparagine + L-glutamate + AMP + diphosphate + H(+)</text>
        <dbReference type="Rhea" id="RHEA:12228"/>
        <dbReference type="ChEBI" id="CHEBI:15377"/>
        <dbReference type="ChEBI" id="CHEBI:15378"/>
        <dbReference type="ChEBI" id="CHEBI:29985"/>
        <dbReference type="ChEBI" id="CHEBI:29991"/>
        <dbReference type="ChEBI" id="CHEBI:30616"/>
        <dbReference type="ChEBI" id="CHEBI:33019"/>
        <dbReference type="ChEBI" id="CHEBI:58048"/>
        <dbReference type="ChEBI" id="CHEBI:58359"/>
        <dbReference type="ChEBI" id="CHEBI:456215"/>
        <dbReference type="EC" id="6.3.5.4"/>
    </reaction>
</comment>
<comment type="similarity">
    <text evidence="2">Belongs to the asparagine synthetase family.</text>
</comment>
<name>Q6TA06_STRCL</name>
<dbReference type="CDD" id="cd01991">
    <property type="entry name" value="Asn_synthase_B_C"/>
    <property type="match status" value="1"/>
</dbReference>
<dbReference type="InterPro" id="IPR014729">
    <property type="entry name" value="Rossmann-like_a/b/a_fold"/>
</dbReference>
<comment type="pathway">
    <text evidence="1">Amino-acid biosynthesis; L-asparagine biosynthesis; L-asparagine from L-aspartate (L-Gln route): step 1/1.</text>
</comment>
<keyword evidence="12" id="KW-0614">Plasmid</keyword>
<dbReference type="GO" id="GO:0005524">
    <property type="term" value="F:ATP binding"/>
    <property type="evidence" value="ECO:0007669"/>
    <property type="project" value="UniProtKB-KW"/>
</dbReference>
<dbReference type="EC" id="6.3.5.4" evidence="3"/>
<dbReference type="RefSeq" id="WP_003963438.1">
    <property type="nucleotide sequence ID" value="NZ_CM000914.1"/>
</dbReference>
<dbReference type="Gene3D" id="3.60.20.10">
    <property type="entry name" value="Glutamine Phosphoribosylpyrophosphate, subunit 1, domain 1"/>
    <property type="match status" value="1"/>
</dbReference>
<keyword evidence="5 8" id="KW-0067">ATP-binding</keyword>
<evidence type="ECO:0000256" key="1">
    <source>
        <dbReference type="ARBA" id="ARBA00005187"/>
    </source>
</evidence>
<dbReference type="Proteomes" id="UP000002357">
    <property type="component" value="Plasmid pSCL4"/>
</dbReference>